<comment type="caution">
    <text evidence="3">The sequence shown here is derived from an EMBL/GenBank/DDBJ whole genome shotgun (WGS) entry which is preliminary data.</text>
</comment>
<dbReference type="OrthoDB" id="308033at2759"/>
<feature type="coiled-coil region" evidence="1">
    <location>
        <begin position="293"/>
        <end position="327"/>
    </location>
</feature>
<reference evidence="3" key="1">
    <citation type="submission" date="2021-01" db="EMBL/GenBank/DDBJ databases">
        <authorList>
            <consortium name="Genoscope - CEA"/>
            <person name="William W."/>
        </authorList>
    </citation>
    <scope>NUCLEOTIDE SEQUENCE</scope>
</reference>
<organism evidence="3 4">
    <name type="scientific">Paramecium pentaurelia</name>
    <dbReference type="NCBI Taxonomy" id="43138"/>
    <lineage>
        <taxon>Eukaryota</taxon>
        <taxon>Sar</taxon>
        <taxon>Alveolata</taxon>
        <taxon>Ciliophora</taxon>
        <taxon>Intramacronucleata</taxon>
        <taxon>Oligohymenophorea</taxon>
        <taxon>Peniculida</taxon>
        <taxon>Parameciidae</taxon>
        <taxon>Paramecium</taxon>
    </lineage>
</organism>
<evidence type="ECO:0000259" key="2">
    <source>
        <dbReference type="Pfam" id="PF07534"/>
    </source>
</evidence>
<dbReference type="Proteomes" id="UP000689195">
    <property type="component" value="Unassembled WGS sequence"/>
</dbReference>
<keyword evidence="1" id="KW-0175">Coiled coil</keyword>
<sequence length="740" mass="87620">MLKEEAIKKECLKNDHNGFQIVAVNLSDELNKDDDQNKYYCVKCLIEIIGNKKIIVYEEAIKKVEILNQELKKISDKQNEQKLDYFIKLQNSIQKVEQRFQKSFEILLKYINSKVTATQQQIEKISEPTPLDDDIKLLSSCYEENDQLVIPPPNSNQKKTYNFLKYIKKFRLLLQNYEQILEEERDEQTIELKQQINSVFDESQKKTPALNVTCDTHKMEIIMFNLNQDQFEQTNPFLCVECAQDLLTRGNKAVFNTISLMKAEEKWNDYIKEQMEKRSQRQSRLNQAIAFIKKLQEKQNSELNKMIQSLNEQLKKQPKEYEELMKLRNTHLKNQDKQNLLEIVKILGQQKNIEFISNQEDLELYQSQKRILEELIKENLVIENQLQWLQNYDKLPKRSNDSENEKEVVEFLKKSTIQDLYLSFFEMSFNSLSQFKKEENDLQLQGKLLKIQSSDQENQNEALQNQRKWYQQFQQSQAKLEKFKKVDELQRSKEEYDELLMQNTENEKKIKYLETLNNNLKTQVQKADIKIESMNQMISKNKIQNQEVIEEIQKVYSIQQLQWKTGDTRLLQYDYAQKIYRKIEERTKKQIKNKYLLCSLTGWQLNFSKLWCSIDKMSSLLMIFKSKSQFIFGGFSPCQWLLKSGGNNQNDQELQSFLFSQTQDEIYPLESKSTAISGSESQISFGSQDIIINNNFQEGSSNLGYSYSTIQYKIPNKQNHLFGSPKPNIMVCEVIMLTFV</sequence>
<evidence type="ECO:0000313" key="4">
    <source>
        <dbReference type="Proteomes" id="UP000689195"/>
    </source>
</evidence>
<protein>
    <recommendedName>
        <fullName evidence="2">TLDc domain-containing protein</fullName>
    </recommendedName>
</protein>
<evidence type="ECO:0000313" key="3">
    <source>
        <dbReference type="EMBL" id="CAD8189064.1"/>
    </source>
</evidence>
<gene>
    <name evidence="3" type="ORF">PPENT_87.1.T0930015</name>
</gene>
<accession>A0A8S1WFP2</accession>
<proteinExistence type="predicted"/>
<dbReference type="InterPro" id="IPR006571">
    <property type="entry name" value="TLDc_dom"/>
</dbReference>
<feature type="coiled-coil region" evidence="1">
    <location>
        <begin position="486"/>
        <end position="537"/>
    </location>
</feature>
<feature type="domain" description="TLDc" evidence="2">
    <location>
        <begin position="567"/>
        <end position="735"/>
    </location>
</feature>
<dbReference type="EMBL" id="CAJJDO010000093">
    <property type="protein sequence ID" value="CAD8189064.1"/>
    <property type="molecule type" value="Genomic_DNA"/>
</dbReference>
<name>A0A8S1WFP2_9CILI</name>
<evidence type="ECO:0000256" key="1">
    <source>
        <dbReference type="SAM" id="Coils"/>
    </source>
</evidence>
<feature type="coiled-coil region" evidence="1">
    <location>
        <begin position="57"/>
        <end position="84"/>
    </location>
</feature>
<keyword evidence="4" id="KW-1185">Reference proteome</keyword>
<dbReference type="Pfam" id="PF07534">
    <property type="entry name" value="TLD"/>
    <property type="match status" value="1"/>
</dbReference>
<dbReference type="AlphaFoldDB" id="A0A8S1WFP2"/>